<dbReference type="GO" id="GO:0009229">
    <property type="term" value="P:thiamine diphosphate biosynthetic process"/>
    <property type="evidence" value="ECO:0007669"/>
    <property type="project" value="UniProtKB-UniPathway"/>
</dbReference>
<dbReference type="AlphaFoldDB" id="A0A0K6I134"/>
<keyword evidence="6" id="KW-1185">Reference proteome</keyword>
<evidence type="ECO:0000256" key="2">
    <source>
        <dbReference type="PIRSR" id="PIRSR003170-1"/>
    </source>
</evidence>
<dbReference type="GO" id="GO:0050334">
    <property type="term" value="F:thiaminase activity"/>
    <property type="evidence" value="ECO:0007669"/>
    <property type="project" value="UniProtKB-UniRule"/>
</dbReference>
<dbReference type="PANTHER" id="PTHR43198:SF2">
    <property type="entry name" value="SI:CH1073-67J19.1-RELATED"/>
    <property type="match status" value="1"/>
</dbReference>
<dbReference type="CDD" id="cd19358">
    <property type="entry name" value="TenA_E_Spr0628-like"/>
    <property type="match status" value="1"/>
</dbReference>
<reference evidence="6" key="1">
    <citation type="submission" date="2015-08" db="EMBL/GenBank/DDBJ databases">
        <authorList>
            <person name="Varghese N."/>
        </authorList>
    </citation>
    <scope>NUCLEOTIDE SEQUENCE [LARGE SCALE GENOMIC DNA]</scope>
    <source>
        <strain evidence="6">DSM 23407</strain>
    </source>
</reference>
<evidence type="ECO:0000313" key="6">
    <source>
        <dbReference type="Proteomes" id="UP000183900"/>
    </source>
</evidence>
<dbReference type="InterPro" id="IPR026285">
    <property type="entry name" value="TenA_E"/>
</dbReference>
<dbReference type="InterPro" id="IPR004305">
    <property type="entry name" value="Thiaminase-2/PQQC"/>
</dbReference>
<comment type="function">
    <text evidence="1">Catalyzes an amino-pyrimidine hydrolysis reaction at the C5' of the pyrimidine moiety of thiamine compounds, a reaction that is part of a thiamine salvage pathway. Thus, catalyzes the conversion of 4-amino-5-aminomethyl-2-methylpyrimidine to 4-amino-5-hydroxymethyl-2-methylpyrimidine (HMP).</text>
</comment>
<evidence type="ECO:0000259" key="4">
    <source>
        <dbReference type="Pfam" id="PF03070"/>
    </source>
</evidence>
<dbReference type="OrthoDB" id="3711545at2"/>
<feature type="binding site" evidence="3">
    <location>
        <position position="58"/>
    </location>
    <ligand>
        <name>substrate</name>
    </ligand>
</feature>
<dbReference type="GO" id="GO:0009228">
    <property type="term" value="P:thiamine biosynthetic process"/>
    <property type="evidence" value="ECO:0007669"/>
    <property type="project" value="UniProtKB-KW"/>
</dbReference>
<proteinExistence type="inferred from homology"/>
<feature type="domain" description="Thiaminase-2/PQQC" evidence="4">
    <location>
        <begin position="28"/>
        <end position="228"/>
    </location>
</feature>
<comment type="catalytic activity">
    <reaction evidence="1">
        <text>4-amino-5-aminomethyl-2-methylpyrimidine + H2O = 4-amino-5-hydroxymethyl-2-methylpyrimidine + NH4(+)</text>
        <dbReference type="Rhea" id="RHEA:31799"/>
        <dbReference type="ChEBI" id="CHEBI:15377"/>
        <dbReference type="ChEBI" id="CHEBI:16892"/>
        <dbReference type="ChEBI" id="CHEBI:28938"/>
        <dbReference type="ChEBI" id="CHEBI:63416"/>
        <dbReference type="EC" id="3.5.99.2"/>
    </reaction>
</comment>
<protein>
    <recommendedName>
        <fullName evidence="1">Aminopyrimidine aminohydrolase</fullName>
        <ecNumber evidence="1">3.5.99.2</ecNumber>
    </recommendedName>
</protein>
<evidence type="ECO:0000313" key="5">
    <source>
        <dbReference type="EMBL" id="CUA96786.1"/>
    </source>
</evidence>
<keyword evidence="1" id="KW-0378">Hydrolase</keyword>
<dbReference type="PANTHER" id="PTHR43198">
    <property type="entry name" value="BIFUNCTIONAL TH2 PROTEIN"/>
    <property type="match status" value="1"/>
</dbReference>
<dbReference type="UniPathway" id="UPA00060"/>
<keyword evidence="1" id="KW-0784">Thiamine biosynthesis</keyword>
<dbReference type="Proteomes" id="UP000183900">
    <property type="component" value="Unassembled WGS sequence"/>
</dbReference>
<comment type="catalytic activity">
    <reaction evidence="1">
        <text>thiamine + H2O = 5-(2-hydroxyethyl)-4-methylthiazole + 4-amino-5-hydroxymethyl-2-methylpyrimidine + H(+)</text>
        <dbReference type="Rhea" id="RHEA:17509"/>
        <dbReference type="ChEBI" id="CHEBI:15377"/>
        <dbReference type="ChEBI" id="CHEBI:15378"/>
        <dbReference type="ChEBI" id="CHEBI:16892"/>
        <dbReference type="ChEBI" id="CHEBI:17957"/>
        <dbReference type="ChEBI" id="CHEBI:18385"/>
        <dbReference type="EC" id="3.5.99.2"/>
    </reaction>
</comment>
<dbReference type="Gene3D" id="1.20.910.10">
    <property type="entry name" value="Heme oxygenase-like"/>
    <property type="match status" value="1"/>
</dbReference>
<feature type="binding site" evidence="3">
    <location>
        <position position="149"/>
    </location>
    <ligand>
        <name>substrate</name>
    </ligand>
</feature>
<dbReference type="GO" id="GO:0005829">
    <property type="term" value="C:cytosol"/>
    <property type="evidence" value="ECO:0007669"/>
    <property type="project" value="TreeGrafter"/>
</dbReference>
<evidence type="ECO:0000256" key="3">
    <source>
        <dbReference type="PIRSR" id="PIRSR003170-2"/>
    </source>
</evidence>
<comment type="pathway">
    <text evidence="1">Cofactor biosynthesis; thiamine diphosphate biosynthesis.</text>
</comment>
<dbReference type="Pfam" id="PF03070">
    <property type="entry name" value="TENA_THI-4"/>
    <property type="match status" value="1"/>
</dbReference>
<evidence type="ECO:0000256" key="1">
    <source>
        <dbReference type="PIRNR" id="PIRNR003170"/>
    </source>
</evidence>
<feature type="binding site" evidence="3">
    <location>
        <position position="96"/>
    </location>
    <ligand>
        <name>substrate</name>
    </ligand>
</feature>
<dbReference type="EC" id="3.5.99.2" evidence="1"/>
<feature type="active site" description="Proton donor" evidence="2">
    <location>
        <position position="219"/>
    </location>
</feature>
<dbReference type="InterPro" id="IPR050967">
    <property type="entry name" value="Thiamine_Salvage_TenA"/>
</dbReference>
<gene>
    <name evidence="5" type="ORF">Ga0061067_10685</name>
</gene>
<name>A0A0K6I134_9HYPH</name>
<dbReference type="SUPFAM" id="SSF48613">
    <property type="entry name" value="Heme oxygenase-like"/>
    <property type="match status" value="1"/>
</dbReference>
<organism evidence="5 6">
    <name type="scientific">Pannonibacter indicus</name>
    <dbReference type="NCBI Taxonomy" id="466044"/>
    <lineage>
        <taxon>Bacteria</taxon>
        <taxon>Pseudomonadati</taxon>
        <taxon>Pseudomonadota</taxon>
        <taxon>Alphaproteobacteria</taxon>
        <taxon>Hyphomicrobiales</taxon>
        <taxon>Stappiaceae</taxon>
        <taxon>Pannonibacter</taxon>
    </lineage>
</organism>
<dbReference type="RefSeq" id="WP_055455769.1">
    <property type="nucleotide sequence ID" value="NZ_CYHE01000006.1"/>
</dbReference>
<accession>A0A0K6I134</accession>
<sequence>MRGILGAAARGHAATRFSDQLVQAAGANWTAATEHPFTHAIGSGTMPRDAYVRYLIEDYTFITDLASVIGYLVAKAPDMAAKRPFAAFLALLTSNENDYFIRSFAALDVAPEVYLEAAQGPVTRAFASLLLEAAEASYEEGLACLLCAEWVYLTWGEREARKPRPADFWLAEWIDLHAGPGFEGFVSFLRDEMDRTAARLTETERNRAMERFVHMCALEKSFFDAAWNGPAGAAQPA</sequence>
<comment type="similarity">
    <text evidence="1">Belongs to the TenA family.</text>
</comment>
<dbReference type="EMBL" id="CYHE01000006">
    <property type="protein sequence ID" value="CUA96786.1"/>
    <property type="molecule type" value="Genomic_DNA"/>
</dbReference>
<dbReference type="InterPro" id="IPR016084">
    <property type="entry name" value="Haem_Oase-like_multi-hlx"/>
</dbReference>
<dbReference type="PIRSF" id="PIRSF003170">
    <property type="entry name" value="Pet18p"/>
    <property type="match status" value="1"/>
</dbReference>